<reference evidence="2 3" key="1">
    <citation type="submission" date="2021-06" db="EMBL/GenBank/DDBJ databases">
        <authorList>
            <person name="Palmer J.M."/>
        </authorList>
    </citation>
    <scope>NUCLEOTIDE SEQUENCE [LARGE SCALE GENOMIC DNA]</scope>
    <source>
        <strain evidence="2 3">GA_2019</strain>
        <tissue evidence="2">Muscle</tissue>
    </source>
</reference>
<protein>
    <submittedName>
        <fullName evidence="2">Uncharacterized protein</fullName>
    </submittedName>
</protein>
<keyword evidence="1" id="KW-0472">Membrane</keyword>
<keyword evidence="3" id="KW-1185">Reference proteome</keyword>
<evidence type="ECO:0000313" key="2">
    <source>
        <dbReference type="EMBL" id="MEQ2162879.1"/>
    </source>
</evidence>
<keyword evidence="1" id="KW-1133">Transmembrane helix</keyword>
<organism evidence="2 3">
    <name type="scientific">Goodea atripinnis</name>
    <dbReference type="NCBI Taxonomy" id="208336"/>
    <lineage>
        <taxon>Eukaryota</taxon>
        <taxon>Metazoa</taxon>
        <taxon>Chordata</taxon>
        <taxon>Craniata</taxon>
        <taxon>Vertebrata</taxon>
        <taxon>Euteleostomi</taxon>
        <taxon>Actinopterygii</taxon>
        <taxon>Neopterygii</taxon>
        <taxon>Teleostei</taxon>
        <taxon>Neoteleostei</taxon>
        <taxon>Acanthomorphata</taxon>
        <taxon>Ovalentaria</taxon>
        <taxon>Atherinomorphae</taxon>
        <taxon>Cyprinodontiformes</taxon>
        <taxon>Goodeidae</taxon>
        <taxon>Goodea</taxon>
    </lineage>
</organism>
<comment type="caution">
    <text evidence="2">The sequence shown here is derived from an EMBL/GenBank/DDBJ whole genome shotgun (WGS) entry which is preliminary data.</text>
</comment>
<feature type="transmembrane region" description="Helical" evidence="1">
    <location>
        <begin position="73"/>
        <end position="94"/>
    </location>
</feature>
<sequence>MFFVPLVNVDLWCLFSTCRYLCQYCMFVLACPILCCLLSLSLMSACLVLSLREGTLINKEETSKGQSFLRAKVLSKDVFVILCLLILHAVSISLEQGISCSHTTKGRKHH</sequence>
<accession>A0ABV0MUS9</accession>
<dbReference type="Proteomes" id="UP001476798">
    <property type="component" value="Unassembled WGS sequence"/>
</dbReference>
<feature type="transmembrane region" description="Helical" evidence="1">
    <location>
        <begin position="26"/>
        <end position="52"/>
    </location>
</feature>
<name>A0ABV0MUS9_9TELE</name>
<gene>
    <name evidence="2" type="ORF">GOODEAATRI_024464</name>
</gene>
<keyword evidence="1" id="KW-0812">Transmembrane</keyword>
<proteinExistence type="predicted"/>
<evidence type="ECO:0000313" key="3">
    <source>
        <dbReference type="Proteomes" id="UP001476798"/>
    </source>
</evidence>
<dbReference type="EMBL" id="JAHRIO010012736">
    <property type="protein sequence ID" value="MEQ2162879.1"/>
    <property type="molecule type" value="Genomic_DNA"/>
</dbReference>
<evidence type="ECO:0000256" key="1">
    <source>
        <dbReference type="SAM" id="Phobius"/>
    </source>
</evidence>